<dbReference type="PANTHER" id="PTHR45812">
    <property type="entry name" value="DNA POLYMERASE ZETA CATALYTIC SUBUNIT"/>
    <property type="match status" value="1"/>
</dbReference>
<dbReference type="GO" id="GO:0005634">
    <property type="term" value="C:nucleus"/>
    <property type="evidence" value="ECO:0007669"/>
    <property type="project" value="UniProtKB-SubCell"/>
</dbReference>
<comment type="catalytic activity">
    <reaction evidence="18 20">
        <text>DNA(n) + a 2'-deoxyribonucleoside 5'-triphosphate = DNA(n+1) + diphosphate</text>
        <dbReference type="Rhea" id="RHEA:22508"/>
        <dbReference type="Rhea" id="RHEA-COMP:17339"/>
        <dbReference type="Rhea" id="RHEA-COMP:17340"/>
        <dbReference type="ChEBI" id="CHEBI:33019"/>
        <dbReference type="ChEBI" id="CHEBI:61560"/>
        <dbReference type="ChEBI" id="CHEBI:173112"/>
        <dbReference type="EC" id="2.7.7.7"/>
    </reaction>
</comment>
<dbReference type="Pfam" id="PF24055">
    <property type="entry name" value="POL3_N"/>
    <property type="match status" value="1"/>
</dbReference>
<dbReference type="Gene3D" id="3.90.1600.10">
    <property type="entry name" value="Palm domain of DNA polymerase"/>
    <property type="match status" value="1"/>
</dbReference>
<evidence type="ECO:0000313" key="27">
    <source>
        <dbReference type="EMBL" id="PWN32602.1"/>
    </source>
</evidence>
<feature type="compositionally biased region" description="Low complexity" evidence="21">
    <location>
        <begin position="429"/>
        <end position="445"/>
    </location>
</feature>
<dbReference type="GO" id="GO:0000724">
    <property type="term" value="P:double-strand break repair via homologous recombination"/>
    <property type="evidence" value="ECO:0007669"/>
    <property type="project" value="TreeGrafter"/>
</dbReference>
<keyword evidence="17 20" id="KW-0539">Nucleus</keyword>
<evidence type="ECO:0000256" key="2">
    <source>
        <dbReference type="ARBA" id="ARBA00004123"/>
    </source>
</evidence>
<dbReference type="FunCoup" id="A0A316V566">
    <property type="interactions" value="316"/>
</dbReference>
<evidence type="ECO:0000256" key="11">
    <source>
        <dbReference type="ARBA" id="ARBA00022833"/>
    </source>
</evidence>
<dbReference type="Pfam" id="PF03104">
    <property type="entry name" value="DNA_pol_B_exo1"/>
    <property type="match status" value="1"/>
</dbReference>
<dbReference type="RefSeq" id="XP_025352904.1">
    <property type="nucleotide sequence ID" value="XM_025495942.1"/>
</dbReference>
<evidence type="ECO:0000259" key="24">
    <source>
        <dbReference type="Pfam" id="PF14260"/>
    </source>
</evidence>
<feature type="non-terminal residue" evidence="27">
    <location>
        <position position="1"/>
    </location>
</feature>
<dbReference type="SUPFAM" id="SSF56672">
    <property type="entry name" value="DNA/RNA polymerases"/>
    <property type="match status" value="1"/>
</dbReference>
<dbReference type="GO" id="GO:0008270">
    <property type="term" value="F:zinc ion binding"/>
    <property type="evidence" value="ECO:0007669"/>
    <property type="project" value="UniProtKB-KW"/>
</dbReference>
<evidence type="ECO:0000256" key="14">
    <source>
        <dbReference type="ARBA" id="ARBA00023014"/>
    </source>
</evidence>
<dbReference type="EC" id="2.7.7.7" evidence="20"/>
<dbReference type="InterPro" id="IPR006133">
    <property type="entry name" value="DNA-dir_DNA_pol_B_exonuc"/>
</dbReference>
<dbReference type="InterPro" id="IPR017964">
    <property type="entry name" value="DNA-dir_DNA_pol_B_CS"/>
</dbReference>
<evidence type="ECO:0000256" key="7">
    <source>
        <dbReference type="ARBA" id="ARBA00022705"/>
    </source>
</evidence>
<evidence type="ECO:0000259" key="26">
    <source>
        <dbReference type="Pfam" id="PF24065"/>
    </source>
</evidence>
<evidence type="ECO:0000256" key="1">
    <source>
        <dbReference type="ARBA" id="ARBA00001966"/>
    </source>
</evidence>
<dbReference type="FunFam" id="3.30.342.10:FF:000018">
    <property type="entry name" value="DNA polymerase"/>
    <property type="match status" value="1"/>
</dbReference>
<keyword evidence="13 20" id="KW-0408">Iron</keyword>
<reference evidence="27 28" key="1">
    <citation type="journal article" date="2018" name="Mol. Biol. Evol.">
        <title>Broad Genomic Sampling Reveals a Smut Pathogenic Ancestry of the Fungal Clade Ustilaginomycotina.</title>
        <authorList>
            <person name="Kijpornyongpan T."/>
            <person name="Mondo S.J."/>
            <person name="Barry K."/>
            <person name="Sandor L."/>
            <person name="Lee J."/>
            <person name="Lipzen A."/>
            <person name="Pangilinan J."/>
            <person name="LaButti K."/>
            <person name="Hainaut M."/>
            <person name="Henrissat B."/>
            <person name="Grigoriev I.V."/>
            <person name="Spatafora J.W."/>
            <person name="Aime M.C."/>
        </authorList>
    </citation>
    <scope>NUCLEOTIDE SEQUENCE [LARGE SCALE GENOMIC DNA]</scope>
    <source>
        <strain evidence="27 28">MCA 3882</strain>
    </source>
</reference>
<dbReference type="InterPro" id="IPR030559">
    <property type="entry name" value="PolZ_Rev3"/>
</dbReference>
<dbReference type="FunFam" id="1.10.132.60:FF:000007">
    <property type="entry name" value="DNA polymerase"/>
    <property type="match status" value="1"/>
</dbReference>
<dbReference type="Gene3D" id="3.30.342.10">
    <property type="entry name" value="DNA Polymerase, chain B, domain 1"/>
    <property type="match status" value="1"/>
</dbReference>
<dbReference type="Gene3D" id="3.30.420.10">
    <property type="entry name" value="Ribonuclease H-like superfamily/Ribonuclease H"/>
    <property type="match status" value="1"/>
</dbReference>
<dbReference type="OrthoDB" id="2414538at2759"/>
<dbReference type="Proteomes" id="UP000245771">
    <property type="component" value="Unassembled WGS sequence"/>
</dbReference>
<evidence type="ECO:0000256" key="12">
    <source>
        <dbReference type="ARBA" id="ARBA00022932"/>
    </source>
</evidence>
<dbReference type="CDD" id="cd05778">
    <property type="entry name" value="DNA_polB_zeta_exo"/>
    <property type="match status" value="1"/>
</dbReference>
<feature type="region of interest" description="Disordered" evidence="21">
    <location>
        <begin position="469"/>
        <end position="548"/>
    </location>
</feature>
<dbReference type="Gene3D" id="1.10.287.690">
    <property type="entry name" value="Helix hairpin bin"/>
    <property type="match status" value="1"/>
</dbReference>
<evidence type="ECO:0000256" key="18">
    <source>
        <dbReference type="ARBA" id="ARBA00049244"/>
    </source>
</evidence>
<comment type="similarity">
    <text evidence="3 20">Belongs to the DNA polymerase type-B family.</text>
</comment>
<feature type="domain" description="DNA-directed DNA polymerase family B exonuclease" evidence="23">
    <location>
        <begin position="693"/>
        <end position="874"/>
    </location>
</feature>
<feature type="non-terminal residue" evidence="27">
    <location>
        <position position="1530"/>
    </location>
</feature>
<dbReference type="InterPro" id="IPR056447">
    <property type="entry name" value="REV3_N"/>
</dbReference>
<keyword evidence="16" id="KW-0234">DNA repair</keyword>
<evidence type="ECO:0000256" key="4">
    <source>
        <dbReference type="ARBA" id="ARBA00022485"/>
    </source>
</evidence>
<evidence type="ECO:0000256" key="21">
    <source>
        <dbReference type="SAM" id="MobiDB-lite"/>
    </source>
</evidence>
<comment type="subunit">
    <text evidence="19">Forms DNA polymerase zeta with REV7.</text>
</comment>
<evidence type="ECO:0000256" key="10">
    <source>
        <dbReference type="ARBA" id="ARBA00022771"/>
    </source>
</evidence>
<dbReference type="PROSITE" id="PS00116">
    <property type="entry name" value="DNA_POLYMERASE_B"/>
    <property type="match status" value="1"/>
</dbReference>
<organism evidence="27 28">
    <name type="scientific">Meira miltonrushii</name>
    <dbReference type="NCBI Taxonomy" id="1280837"/>
    <lineage>
        <taxon>Eukaryota</taxon>
        <taxon>Fungi</taxon>
        <taxon>Dikarya</taxon>
        <taxon>Basidiomycota</taxon>
        <taxon>Ustilaginomycotina</taxon>
        <taxon>Exobasidiomycetes</taxon>
        <taxon>Exobasidiales</taxon>
        <taxon>Brachybasidiaceae</taxon>
        <taxon>Meira</taxon>
    </lineage>
</organism>
<dbReference type="InterPro" id="IPR025687">
    <property type="entry name" value="Znf-C4pol"/>
</dbReference>
<dbReference type="InterPro" id="IPR023211">
    <property type="entry name" value="DNA_pol_palm_dom_sf"/>
</dbReference>
<dbReference type="FunFam" id="1.10.287.690:FF:000002">
    <property type="entry name" value="DNA polymerase zeta"/>
    <property type="match status" value="1"/>
</dbReference>
<dbReference type="InterPro" id="IPR036397">
    <property type="entry name" value="RNaseH_sf"/>
</dbReference>
<dbReference type="GO" id="GO:0016035">
    <property type="term" value="C:zeta DNA polymerase complex"/>
    <property type="evidence" value="ECO:0007669"/>
    <property type="project" value="InterPro"/>
</dbReference>
<dbReference type="GO" id="GO:0003677">
    <property type="term" value="F:DNA binding"/>
    <property type="evidence" value="ECO:0007669"/>
    <property type="project" value="UniProtKB-KW"/>
</dbReference>
<dbReference type="SMART" id="SM00486">
    <property type="entry name" value="POLBc"/>
    <property type="match status" value="1"/>
</dbReference>
<evidence type="ECO:0000256" key="8">
    <source>
        <dbReference type="ARBA" id="ARBA00022723"/>
    </source>
</evidence>
<keyword evidence="4 20" id="KW-0004">4Fe-4S</keyword>
<evidence type="ECO:0000256" key="16">
    <source>
        <dbReference type="ARBA" id="ARBA00023204"/>
    </source>
</evidence>
<feature type="domain" description="DNA polymerase zeta catalytic subunit N-terminal" evidence="26">
    <location>
        <begin position="17"/>
        <end position="71"/>
    </location>
</feature>
<evidence type="ECO:0000256" key="5">
    <source>
        <dbReference type="ARBA" id="ARBA00022679"/>
    </source>
</evidence>
<dbReference type="Gene3D" id="1.10.132.60">
    <property type="entry name" value="DNA polymerase family B, C-terminal domain"/>
    <property type="match status" value="1"/>
</dbReference>
<sequence length="1530" mass="173285">QDVKSATTAASVPTPLFRVRLINIDHVLTAPGPLDRAESAFNSPGQLLRRVPVIRIFGATPAGQRVCAHIHGVFPYCYVPYKGSLKPDSVLSYIHRLGRELNIAIAASLRRDPNDMDKAQFIAAIHLCKGVPFYGYHVGWRYFLKISFVDPGQNVRIATILQSGKVMGTKMQPYEVHIRYNLQFMLDFNLYGCDYVGLEHVMFRLPLPEADPFRSQESHDGVDGQLKQWNSVTIPTQLVLPENIMRNSYCALEIDCHCIDILNRLRLSSRNQHNTFDETQVLKKRTGQKLVPSLTGLWEEEQIRRINAGLSPTIPEPDTSGDQRKFAEDESPKWLAAERHESMMQFRRENEEKILQPGDRSKNTFTKVAALDAHIVTTFDSILLIHGFDKHNARPDGGSTSDVSASQTGKIGSVYDLEKRLSQGFSPVKDSSSNSKDLKDASNNSGKQPTPIFADMDLAFFSSQAFQKHMSRNEKELQSAERADDESDEEERQKKKERKSYSGQSSSPAKSPFKRKRNRDETMSSEGTSARTRVRFDESSFPSRPSAVDKKQTQWVYGARAPTKTEVMDSFPYFGLPIVEHKDPYFSNPFDVPKAREYAGRTFAFASVTLPHLLPFDETSKASEVDGKHIRQWEFGRLPPARSELKEWAKEEAIASSQRTRDRQKRFMTQKPAITQAPTFGFKLSQREKTSLVQRGKQHMTILAVEILVCTRGTLHPDPAKDAVQAIAYSFQNEDETLDDTGSRPGLRSGLIILQSSSETINPNRLGISHLAVEMVDAELDMFNALIDLVRLFDPEIIVGYEIHSTSWGYLVERAALHFNYDLTIEIGRVNSFSTGSRDDRWGATQYSSLRFTGRHTLNIWRLMRGELALNVYSYENVVFHLLRRRVPKFDYQTITQWYNSNVPQQRGRALLYWVERVETDLELIEISEMVFRTAEFARIYGIDFFSVISRGSQFKVESVMFRIAKPESFVLPSPSQQQVGIQNAAEDLPLVMEPLSAFYKGPVLVLDFQSLYPSVMIAYNICYSTCLGRISKFRDSWKLGYTSHDLPRGLFTMLEKDCFTAPNGILYAKSHVRKSLLAKMLTEILDTRVMVKASVKGNKHDRAFVRLQNARQLSLKLLANVTYGYTSATFSGRMPCVEIADSIVRYGRETLEKAIETIHGTSQWGAQVVYGDTDSLFIYLENRTKEEAFRIGNEIADTITANNPKPIKLKFEKVYLPSVLLAKKRYVGFMYETLSDVVPAFNAKGIETVRRDGFPAQQRMVEACIRILFRTQDLSQVKAYCQRQWMKILQGKISIQDFTFAKEVKLGSYSENGVPPPGAALAAKRMLIDKRSQCQYGERVPYVISQGAGKSRLIDLARDPMTMLKDRRQTINGLYYITRGLIPPLSRIFNLLGADVESWFRELPKVNATLYSLAALMRDRQASSSTTTKSALAAGLGLGGGRLLDHYRADVCLICRSTSEKEICLDCREGESSTSFQVESELRSYEERAWSIDRICSSCANGDVASEHTPCVNLECPILYEKYKTQDEL</sequence>
<keyword evidence="8 20" id="KW-0479">Metal-binding</keyword>
<dbReference type="InParanoid" id="A0A316V566"/>
<feature type="domain" description="DNA polymerase delta/zeta catalytic subunit N-terminal" evidence="25">
    <location>
        <begin position="72"/>
        <end position="152"/>
    </location>
</feature>
<dbReference type="GO" id="GO:0000166">
    <property type="term" value="F:nucleotide binding"/>
    <property type="evidence" value="ECO:0007669"/>
    <property type="project" value="InterPro"/>
</dbReference>
<dbReference type="GO" id="GO:0006260">
    <property type="term" value="P:DNA replication"/>
    <property type="evidence" value="ECO:0007669"/>
    <property type="project" value="UniProtKB-KW"/>
</dbReference>
<keyword evidence="28" id="KW-1185">Reference proteome</keyword>
<keyword evidence="12 20" id="KW-0239">DNA-directed DNA polymerase</keyword>
<proteinExistence type="inferred from homology"/>
<keyword evidence="7 20" id="KW-0235">DNA replication</keyword>
<dbReference type="EMBL" id="KZ819605">
    <property type="protein sequence ID" value="PWN32602.1"/>
    <property type="molecule type" value="Genomic_DNA"/>
</dbReference>
<evidence type="ECO:0000256" key="15">
    <source>
        <dbReference type="ARBA" id="ARBA00023125"/>
    </source>
</evidence>
<dbReference type="PANTHER" id="PTHR45812:SF1">
    <property type="entry name" value="DNA POLYMERASE ZETA CATALYTIC SUBUNIT"/>
    <property type="match status" value="1"/>
</dbReference>
<keyword evidence="11 20" id="KW-0862">Zinc</keyword>
<evidence type="ECO:0000256" key="19">
    <source>
        <dbReference type="ARBA" id="ARBA00066055"/>
    </source>
</evidence>
<dbReference type="Pfam" id="PF24065">
    <property type="entry name" value="REV3_N"/>
    <property type="match status" value="1"/>
</dbReference>
<evidence type="ECO:0000313" key="28">
    <source>
        <dbReference type="Proteomes" id="UP000245771"/>
    </source>
</evidence>
<evidence type="ECO:0000256" key="20">
    <source>
        <dbReference type="RuleBase" id="RU000442"/>
    </source>
</evidence>
<dbReference type="FunFam" id="3.30.420.10:FF:000024">
    <property type="entry name" value="DNA polymerase zeta catalytic subunit"/>
    <property type="match status" value="1"/>
</dbReference>
<dbReference type="InterPro" id="IPR056435">
    <property type="entry name" value="DPOD/Z_N"/>
</dbReference>
<feature type="domain" description="C4-type zinc-finger of DNA polymerase delta" evidence="24">
    <location>
        <begin position="1453"/>
        <end position="1523"/>
    </location>
</feature>
<feature type="region of interest" description="Disordered" evidence="21">
    <location>
        <begin position="424"/>
        <end position="451"/>
    </location>
</feature>
<dbReference type="InterPro" id="IPR043502">
    <property type="entry name" value="DNA/RNA_pol_sf"/>
</dbReference>
<dbReference type="GO" id="GO:0051539">
    <property type="term" value="F:4 iron, 4 sulfur cluster binding"/>
    <property type="evidence" value="ECO:0007669"/>
    <property type="project" value="UniProtKB-KW"/>
</dbReference>
<dbReference type="InterPro" id="IPR006134">
    <property type="entry name" value="DNA-dir_DNA_pol_B_multi_dom"/>
</dbReference>
<dbReference type="InterPro" id="IPR006172">
    <property type="entry name" value="DNA-dir_DNA_pol_B"/>
</dbReference>
<dbReference type="SUPFAM" id="SSF53098">
    <property type="entry name" value="Ribonuclease H-like"/>
    <property type="match status" value="1"/>
</dbReference>
<dbReference type="InterPro" id="IPR042087">
    <property type="entry name" value="DNA_pol_B_thumb"/>
</dbReference>
<dbReference type="STRING" id="1280837.A0A316V566"/>
<keyword evidence="14 20" id="KW-0411">Iron-sulfur</keyword>
<keyword evidence="10 20" id="KW-0863">Zinc-finger</keyword>
<feature type="domain" description="DNA-directed DNA polymerase family B multifunctional" evidence="22">
    <location>
        <begin position="945"/>
        <end position="1391"/>
    </location>
</feature>
<dbReference type="GO" id="GO:0003887">
    <property type="term" value="F:DNA-directed DNA polymerase activity"/>
    <property type="evidence" value="ECO:0007669"/>
    <property type="project" value="UniProtKB-KW"/>
</dbReference>
<comment type="cofactor">
    <cofactor evidence="1 20">
        <name>[4Fe-4S] cluster</name>
        <dbReference type="ChEBI" id="CHEBI:49883"/>
    </cofactor>
</comment>
<evidence type="ECO:0000259" key="22">
    <source>
        <dbReference type="Pfam" id="PF00136"/>
    </source>
</evidence>
<evidence type="ECO:0000259" key="25">
    <source>
        <dbReference type="Pfam" id="PF24055"/>
    </source>
</evidence>
<keyword evidence="15 20" id="KW-0238">DNA-binding</keyword>
<evidence type="ECO:0000259" key="23">
    <source>
        <dbReference type="Pfam" id="PF03104"/>
    </source>
</evidence>
<evidence type="ECO:0000256" key="9">
    <source>
        <dbReference type="ARBA" id="ARBA00022763"/>
    </source>
</evidence>
<dbReference type="Pfam" id="PF00136">
    <property type="entry name" value="DNA_pol_B"/>
    <property type="match status" value="1"/>
</dbReference>
<evidence type="ECO:0000256" key="13">
    <source>
        <dbReference type="ARBA" id="ARBA00023004"/>
    </source>
</evidence>
<dbReference type="CDD" id="cd05534">
    <property type="entry name" value="POLBc_zeta"/>
    <property type="match status" value="1"/>
</dbReference>
<dbReference type="Pfam" id="PF14260">
    <property type="entry name" value="zf-C4pol"/>
    <property type="match status" value="1"/>
</dbReference>
<dbReference type="GO" id="GO:0042276">
    <property type="term" value="P:error-prone translesion synthesis"/>
    <property type="evidence" value="ECO:0007669"/>
    <property type="project" value="TreeGrafter"/>
</dbReference>
<evidence type="ECO:0000256" key="6">
    <source>
        <dbReference type="ARBA" id="ARBA00022695"/>
    </source>
</evidence>
<accession>A0A316V566</accession>
<gene>
    <name evidence="27" type="ORF">FA14DRAFT_111397</name>
</gene>
<dbReference type="InterPro" id="IPR012337">
    <property type="entry name" value="RNaseH-like_sf"/>
</dbReference>
<keyword evidence="9" id="KW-0227">DNA damage</keyword>
<protein>
    <recommendedName>
        <fullName evidence="20">DNA polymerase</fullName>
        <ecNumber evidence="20">2.7.7.7</ecNumber>
    </recommendedName>
</protein>
<feature type="compositionally biased region" description="Basic and acidic residues" evidence="21">
    <location>
        <begin position="471"/>
        <end position="482"/>
    </location>
</feature>
<keyword evidence="5 20" id="KW-0808">Transferase</keyword>
<evidence type="ECO:0000256" key="17">
    <source>
        <dbReference type="ARBA" id="ARBA00023242"/>
    </source>
</evidence>
<name>A0A316V566_9BASI</name>
<keyword evidence="6 20" id="KW-0548">Nucleotidyltransferase</keyword>
<dbReference type="PRINTS" id="PR00106">
    <property type="entry name" value="DNAPOLB"/>
</dbReference>
<comment type="subcellular location">
    <subcellularLocation>
        <location evidence="2 20">Nucleus</location>
    </subcellularLocation>
</comment>
<dbReference type="GeneID" id="37017723"/>
<evidence type="ECO:0000256" key="3">
    <source>
        <dbReference type="ARBA" id="ARBA00005755"/>
    </source>
</evidence>